<feature type="domain" description="Proliferating cell nuclear antigen PCNA N-terminal" evidence="7">
    <location>
        <begin position="14"/>
        <end position="115"/>
    </location>
</feature>
<comment type="subunit">
    <text evidence="4">Homotrimer. The subunits circularize to form a toroid; DNA passes through its center. Replication factor C (RFC) is required to load the toroid on the DNA.</text>
</comment>
<organism evidence="9">
    <name type="scientific">Ignisphaera aggregans</name>
    <dbReference type="NCBI Taxonomy" id="334771"/>
    <lineage>
        <taxon>Archaea</taxon>
        <taxon>Thermoproteota</taxon>
        <taxon>Thermoprotei</taxon>
        <taxon>Desulfurococcales</taxon>
        <taxon>Desulfurococcaceae</taxon>
        <taxon>Ignisphaera</taxon>
    </lineage>
</organism>
<dbReference type="GO" id="GO:0030337">
    <property type="term" value="F:DNA polymerase processivity factor activity"/>
    <property type="evidence" value="ECO:0007669"/>
    <property type="project" value="UniProtKB-UniRule"/>
</dbReference>
<dbReference type="InterPro" id="IPR022659">
    <property type="entry name" value="Pr_cel_nuc_antig_CS"/>
</dbReference>
<comment type="similarity">
    <text evidence="1 4 5">Belongs to the PCNA family.</text>
</comment>
<evidence type="ECO:0000256" key="1">
    <source>
        <dbReference type="ARBA" id="ARBA00010462"/>
    </source>
</evidence>
<dbReference type="PROSITE" id="PS01251">
    <property type="entry name" value="PCNA_1"/>
    <property type="match status" value="1"/>
</dbReference>
<sequence>MISLLKLYLVMRVLRAVFLDARLWRYVLKELSEFLETVALKLSPTEGLRLKAMDPSHVMLIDLTIPVTAFEEFKVDQETTLILPLESVAKVLRRAKKDNKLVIESDGTRLSLGLVSKGYVQRTFVLPLLSGSYEEIPELSIEFEVQAKILGPSLATAISVLEEVGDIMKIKASKEGLSLISTSELSEVEIPLNVMSGTLIDYQPPTSSDEIVNTYSMEYISTVGTVSKLAETATILLGRDMPCEVVLDLASGAQLKFYVAPRVE</sequence>
<dbReference type="PRINTS" id="PR00339">
    <property type="entry name" value="PCNACYCLIN"/>
</dbReference>
<evidence type="ECO:0000256" key="6">
    <source>
        <dbReference type="RuleBase" id="RU003673"/>
    </source>
</evidence>
<dbReference type="PANTHER" id="PTHR11352">
    <property type="entry name" value="PROLIFERATING CELL NUCLEAR ANTIGEN"/>
    <property type="match status" value="1"/>
</dbReference>
<dbReference type="GO" id="GO:0006275">
    <property type="term" value="P:regulation of DNA replication"/>
    <property type="evidence" value="ECO:0007669"/>
    <property type="project" value="UniProtKB-UniRule"/>
</dbReference>
<dbReference type="EMBL" id="DSGT01000012">
    <property type="protein sequence ID" value="HEW53436.1"/>
    <property type="molecule type" value="Genomic_DNA"/>
</dbReference>
<dbReference type="InterPro" id="IPR022649">
    <property type="entry name" value="Pr_cel_nuc_antig_C"/>
</dbReference>
<gene>
    <name evidence="4" type="primary">pcn</name>
    <name evidence="9" type="ORF">ENO77_04685</name>
</gene>
<dbReference type="Pfam" id="PF02747">
    <property type="entry name" value="PCNA_C"/>
    <property type="match status" value="1"/>
</dbReference>
<feature type="domain" description="Proliferating cell nuclear antigen PCNA C-terminal" evidence="8">
    <location>
        <begin position="158"/>
        <end position="261"/>
    </location>
</feature>
<evidence type="ECO:0000256" key="5">
    <source>
        <dbReference type="RuleBase" id="RU003671"/>
    </source>
</evidence>
<evidence type="ECO:0000256" key="4">
    <source>
        <dbReference type="HAMAP-Rule" id="MF_00317"/>
    </source>
</evidence>
<dbReference type="Pfam" id="PF00705">
    <property type="entry name" value="PCNA_N"/>
    <property type="match status" value="1"/>
</dbReference>
<dbReference type="CDD" id="cd00577">
    <property type="entry name" value="PCNA"/>
    <property type="match status" value="1"/>
</dbReference>
<protein>
    <recommendedName>
        <fullName evidence="4">DNA polymerase sliding clamp</fullName>
    </recommendedName>
    <alternativeName>
        <fullName evidence="4">Proliferating cell nuclear antigen homolog</fullName>
        <shortName evidence="4">PCNA</shortName>
    </alternativeName>
</protein>
<dbReference type="Gene3D" id="3.70.10.10">
    <property type="match status" value="1"/>
</dbReference>
<dbReference type="PANTHER" id="PTHR11352:SF0">
    <property type="entry name" value="PROLIFERATING CELL NUCLEAR ANTIGEN"/>
    <property type="match status" value="1"/>
</dbReference>
<evidence type="ECO:0000313" key="9">
    <source>
        <dbReference type="EMBL" id="HEW53436.1"/>
    </source>
</evidence>
<evidence type="ECO:0000259" key="8">
    <source>
        <dbReference type="Pfam" id="PF02747"/>
    </source>
</evidence>
<dbReference type="GO" id="GO:0006272">
    <property type="term" value="P:leading strand elongation"/>
    <property type="evidence" value="ECO:0007669"/>
    <property type="project" value="TreeGrafter"/>
</dbReference>
<comment type="function">
    <text evidence="4">Sliding clamp subunit that acts as a moving platform for DNA processing. Responsible for tethering the catalytic subunit of DNA polymerase and other proteins to DNA during high-speed replication.</text>
</comment>
<dbReference type="InterPro" id="IPR046938">
    <property type="entry name" value="DNA_clamp_sf"/>
</dbReference>
<keyword evidence="2 4" id="KW-0235">DNA replication</keyword>
<accession>A0A7C2ZCP6</accession>
<comment type="caution">
    <text evidence="9">The sequence shown here is derived from an EMBL/GenBank/DDBJ whole genome shotgun (WGS) entry which is preliminary data.</text>
</comment>
<dbReference type="InterPro" id="IPR022648">
    <property type="entry name" value="Pr_cel_nuc_antig_N"/>
</dbReference>
<evidence type="ECO:0000256" key="3">
    <source>
        <dbReference type="ARBA" id="ARBA00023125"/>
    </source>
</evidence>
<reference evidence="9" key="1">
    <citation type="journal article" date="2020" name="mSystems">
        <title>Genome- and Community-Level Interaction Insights into Carbon Utilization and Element Cycling Functions of Hydrothermarchaeota in Hydrothermal Sediment.</title>
        <authorList>
            <person name="Zhou Z."/>
            <person name="Liu Y."/>
            <person name="Xu W."/>
            <person name="Pan J."/>
            <person name="Luo Z.H."/>
            <person name="Li M."/>
        </authorList>
    </citation>
    <scope>NUCLEOTIDE SEQUENCE [LARGE SCALE GENOMIC DNA]</scope>
    <source>
        <strain evidence="9">SpSt-16</strain>
    </source>
</reference>
<name>A0A7C2ZCP6_9CREN</name>
<keyword evidence="3 4" id="KW-0238">DNA-binding</keyword>
<dbReference type="HAMAP" id="MF_00317">
    <property type="entry name" value="DNApol_clamp_arch"/>
    <property type="match status" value="1"/>
</dbReference>
<evidence type="ECO:0000256" key="2">
    <source>
        <dbReference type="ARBA" id="ARBA00022705"/>
    </source>
</evidence>
<dbReference type="SUPFAM" id="SSF55979">
    <property type="entry name" value="DNA clamp"/>
    <property type="match status" value="2"/>
</dbReference>
<proteinExistence type="inferred from homology"/>
<dbReference type="GO" id="GO:0003677">
    <property type="term" value="F:DNA binding"/>
    <property type="evidence" value="ECO:0007669"/>
    <property type="project" value="UniProtKB-UniRule"/>
</dbReference>
<dbReference type="InterPro" id="IPR000730">
    <property type="entry name" value="Pr_cel_nuc_antig"/>
</dbReference>
<dbReference type="AlphaFoldDB" id="A0A7C2ZCP6"/>
<comment type="function">
    <text evidence="6">Sliding clamp subunit. Responsible for tethering the catalytic subunit of DNA polymerase to DNA during high-speed replication.</text>
</comment>
<evidence type="ECO:0000259" key="7">
    <source>
        <dbReference type="Pfam" id="PF00705"/>
    </source>
</evidence>